<gene>
    <name evidence="1" type="ordered locus">Metvu_1040</name>
</gene>
<sequence length="144" mass="16799">MIELNINEEAYINEHLKRRGQILDNIDNALSNKEVKEINVWQGSWKIGRMDQKRKGVVVCCKNGDVIDIRHYETKINNKTNTTVYASAMINKRWRWLGVVSNDETVCNLVKNVIERTENLKKELDNKVAIKIKSKYERIGIKRG</sequence>
<evidence type="ECO:0000313" key="2">
    <source>
        <dbReference type="Proteomes" id="UP000002063"/>
    </source>
</evidence>
<protein>
    <submittedName>
        <fullName evidence="1">Uncharacterized protein</fullName>
    </submittedName>
</protein>
<accession>C9RH46</accession>
<organism evidence="1 2">
    <name type="scientific">Methanocaldococcus vulcanius (strain ATCC 700851 / DSM 12094 / M7)</name>
    <name type="common">Methanococcus vulcanius</name>
    <dbReference type="NCBI Taxonomy" id="579137"/>
    <lineage>
        <taxon>Archaea</taxon>
        <taxon>Methanobacteriati</taxon>
        <taxon>Methanobacteriota</taxon>
        <taxon>Methanomada group</taxon>
        <taxon>Methanococci</taxon>
        <taxon>Methanococcales</taxon>
        <taxon>Methanocaldococcaceae</taxon>
        <taxon>Methanocaldococcus</taxon>
    </lineage>
</organism>
<dbReference type="Proteomes" id="UP000002063">
    <property type="component" value="Chromosome"/>
</dbReference>
<dbReference type="STRING" id="579137.Metvu_1040"/>
<keyword evidence="2" id="KW-1185">Reference proteome</keyword>
<dbReference type="RefSeq" id="WP_015733118.1">
    <property type="nucleotide sequence ID" value="NC_013407.1"/>
</dbReference>
<name>C9RH46_METVM</name>
<dbReference type="KEGG" id="mvu:Metvu_1040"/>
<reference evidence="1" key="1">
    <citation type="submission" date="2009-10" db="EMBL/GenBank/DDBJ databases">
        <title>Complete sequence of chromosome of Methanocaldococcus vulcanius M7.</title>
        <authorList>
            <consortium name="US DOE Joint Genome Institute"/>
            <person name="Lucas S."/>
            <person name="Copeland A."/>
            <person name="Lapidus A."/>
            <person name="Glavina del Rio T."/>
            <person name="Dalin E."/>
            <person name="Tice H."/>
            <person name="Bruce D."/>
            <person name="Goodwin L."/>
            <person name="Pitluck S."/>
            <person name="Lcollab F.I."/>
            <person name="Brettin T."/>
            <person name="Detter J.C."/>
            <person name="Han C."/>
            <person name="Tapia R."/>
            <person name="Kuske C.R."/>
            <person name="Schmutz J."/>
            <person name="Larimer F."/>
            <person name="Land M."/>
            <person name="Hauser L."/>
            <person name="Kyrpides N."/>
            <person name="Ovchinikova G."/>
            <person name="Sieprawska-Lupa M."/>
            <person name="Whitman W.B."/>
            <person name="Woyke T."/>
        </authorList>
    </citation>
    <scope>NUCLEOTIDE SEQUENCE [LARGE SCALE GENOMIC DNA]</scope>
    <source>
        <strain evidence="1">M7</strain>
    </source>
</reference>
<dbReference type="EMBL" id="CP001787">
    <property type="protein sequence ID" value="ACX72898.1"/>
    <property type="molecule type" value="Genomic_DNA"/>
</dbReference>
<proteinExistence type="predicted"/>
<dbReference type="HOGENOM" id="CLU_1792170_0_0_2"/>
<dbReference type="GeneID" id="8513377"/>
<dbReference type="AlphaFoldDB" id="C9RH46"/>
<evidence type="ECO:0000313" key="1">
    <source>
        <dbReference type="EMBL" id="ACX72898.1"/>
    </source>
</evidence>